<organism evidence="2 3">
    <name type="scientific">Pyricularia grisea</name>
    <name type="common">Crabgrass-specific blast fungus</name>
    <name type="synonym">Magnaporthe grisea</name>
    <dbReference type="NCBI Taxonomy" id="148305"/>
    <lineage>
        <taxon>Eukaryota</taxon>
        <taxon>Fungi</taxon>
        <taxon>Dikarya</taxon>
        <taxon>Ascomycota</taxon>
        <taxon>Pezizomycotina</taxon>
        <taxon>Sordariomycetes</taxon>
        <taxon>Sordariomycetidae</taxon>
        <taxon>Magnaporthales</taxon>
        <taxon>Pyriculariaceae</taxon>
        <taxon>Pyricularia</taxon>
    </lineage>
</organism>
<name>A0A6P8AQF4_PYRGI</name>
<evidence type="ECO:0000313" key="2">
    <source>
        <dbReference type="Proteomes" id="UP000515153"/>
    </source>
</evidence>
<dbReference type="GeneID" id="41966957"/>
<accession>A0A6P8AQF4</accession>
<keyword evidence="2" id="KW-1185">Reference proteome</keyword>
<dbReference type="Proteomes" id="UP000515153">
    <property type="component" value="Unplaced"/>
</dbReference>
<dbReference type="KEGG" id="pgri:PgNI_12097"/>
<dbReference type="SUPFAM" id="SSF52279">
    <property type="entry name" value="Beta-D-glucan exohydrolase, C-terminal domain"/>
    <property type="match status" value="1"/>
</dbReference>
<dbReference type="RefSeq" id="XP_030977128.1">
    <property type="nucleotide sequence ID" value="XM_031132052.1"/>
</dbReference>
<reference evidence="3" key="3">
    <citation type="submission" date="2025-08" db="UniProtKB">
        <authorList>
            <consortium name="RefSeq"/>
        </authorList>
    </citation>
    <scope>IDENTIFICATION</scope>
    <source>
        <strain evidence="3">NI907</strain>
    </source>
</reference>
<sequence length="84" mass="9172">MILDRPAVIPKVVKGAAAVFGSFGNGTEAFLDVIFGIAAPEGKLPFNLPRLQKAVKKLIENVPFDIKNPVFTFKHGLRYGKYAI</sequence>
<proteinExistence type="predicted"/>
<dbReference type="GO" id="GO:0005975">
    <property type="term" value="P:carbohydrate metabolic process"/>
    <property type="evidence" value="ECO:0007669"/>
    <property type="project" value="InterPro"/>
</dbReference>
<evidence type="ECO:0000313" key="3">
    <source>
        <dbReference type="RefSeq" id="XP_030977128.1"/>
    </source>
</evidence>
<protein>
    <recommendedName>
        <fullName evidence="4">Glycoside hydrolase family 3 C-terminal domain-containing protein</fullName>
    </recommendedName>
</protein>
<reference evidence="3" key="1">
    <citation type="journal article" date="2019" name="Mol. Biol. Evol.">
        <title>Blast fungal genomes show frequent chromosomal changes, gene gains and losses, and effector gene turnover.</title>
        <authorList>
            <person name="Gomez Luciano L.B."/>
            <person name="Jason Tsai I."/>
            <person name="Chuma I."/>
            <person name="Tosa Y."/>
            <person name="Chen Y.H."/>
            <person name="Li J.Y."/>
            <person name="Li M.Y."/>
            <person name="Jade Lu M.Y."/>
            <person name="Nakayashiki H."/>
            <person name="Li W.H."/>
        </authorList>
    </citation>
    <scope>NUCLEOTIDE SEQUENCE</scope>
    <source>
        <strain evidence="3">NI907</strain>
    </source>
</reference>
<keyword evidence="1" id="KW-0378">Hydrolase</keyword>
<dbReference type="Gene3D" id="3.40.50.1700">
    <property type="entry name" value="Glycoside hydrolase family 3 C-terminal domain"/>
    <property type="match status" value="1"/>
</dbReference>
<dbReference type="InterPro" id="IPR036881">
    <property type="entry name" value="Glyco_hydro_3_C_sf"/>
</dbReference>
<dbReference type="GO" id="GO:0004553">
    <property type="term" value="F:hydrolase activity, hydrolyzing O-glycosyl compounds"/>
    <property type="evidence" value="ECO:0007669"/>
    <property type="project" value="InterPro"/>
</dbReference>
<reference evidence="3" key="2">
    <citation type="submission" date="2019-10" db="EMBL/GenBank/DDBJ databases">
        <authorList>
            <consortium name="NCBI Genome Project"/>
        </authorList>
    </citation>
    <scope>NUCLEOTIDE SEQUENCE</scope>
    <source>
        <strain evidence="3">NI907</strain>
    </source>
</reference>
<dbReference type="AlphaFoldDB" id="A0A6P8AQF4"/>
<evidence type="ECO:0008006" key="4">
    <source>
        <dbReference type="Google" id="ProtNLM"/>
    </source>
</evidence>
<gene>
    <name evidence="3" type="ORF">PgNI_12097</name>
</gene>
<evidence type="ECO:0000256" key="1">
    <source>
        <dbReference type="ARBA" id="ARBA00022801"/>
    </source>
</evidence>